<keyword evidence="3" id="KW-1185">Reference proteome</keyword>
<sequence length="114" mass="12498">MTLNAVYLEVEVLKACTLGVDLSESLADSTQDMSVLTGELSNTVDRLDPRSEPHSPASPSANQLSYNNCALPFSSLARHRSHVIITRLETCCSDPAEQYRRGAGEVAEERYLVQ</sequence>
<dbReference type="Proteomes" id="UP001152622">
    <property type="component" value="Chromosome 9"/>
</dbReference>
<dbReference type="AlphaFoldDB" id="A0A9Q1F3U5"/>
<proteinExistence type="predicted"/>
<feature type="region of interest" description="Disordered" evidence="1">
    <location>
        <begin position="44"/>
        <end position="63"/>
    </location>
</feature>
<evidence type="ECO:0000256" key="1">
    <source>
        <dbReference type="SAM" id="MobiDB-lite"/>
    </source>
</evidence>
<evidence type="ECO:0000313" key="2">
    <source>
        <dbReference type="EMBL" id="KAJ8350493.1"/>
    </source>
</evidence>
<evidence type="ECO:0000313" key="3">
    <source>
        <dbReference type="Proteomes" id="UP001152622"/>
    </source>
</evidence>
<accession>A0A9Q1F3U5</accession>
<organism evidence="2 3">
    <name type="scientific">Synaphobranchus kaupii</name>
    <name type="common">Kaup's arrowtooth eel</name>
    <dbReference type="NCBI Taxonomy" id="118154"/>
    <lineage>
        <taxon>Eukaryota</taxon>
        <taxon>Metazoa</taxon>
        <taxon>Chordata</taxon>
        <taxon>Craniata</taxon>
        <taxon>Vertebrata</taxon>
        <taxon>Euteleostomi</taxon>
        <taxon>Actinopterygii</taxon>
        <taxon>Neopterygii</taxon>
        <taxon>Teleostei</taxon>
        <taxon>Anguilliformes</taxon>
        <taxon>Synaphobranchidae</taxon>
        <taxon>Synaphobranchus</taxon>
    </lineage>
</organism>
<dbReference type="EMBL" id="JAINUF010000009">
    <property type="protein sequence ID" value="KAJ8350493.1"/>
    <property type="molecule type" value="Genomic_DNA"/>
</dbReference>
<name>A0A9Q1F3U5_SYNKA</name>
<protein>
    <submittedName>
        <fullName evidence="2">Uncharacterized protein</fullName>
    </submittedName>
</protein>
<gene>
    <name evidence="2" type="ORF">SKAU_G00256230</name>
</gene>
<reference evidence="2" key="1">
    <citation type="journal article" date="2023" name="Science">
        <title>Genome structures resolve the early diversification of teleost fishes.</title>
        <authorList>
            <person name="Parey E."/>
            <person name="Louis A."/>
            <person name="Montfort J."/>
            <person name="Bouchez O."/>
            <person name="Roques C."/>
            <person name="Iampietro C."/>
            <person name="Lluch J."/>
            <person name="Castinel A."/>
            <person name="Donnadieu C."/>
            <person name="Desvignes T."/>
            <person name="Floi Bucao C."/>
            <person name="Jouanno E."/>
            <person name="Wen M."/>
            <person name="Mejri S."/>
            <person name="Dirks R."/>
            <person name="Jansen H."/>
            <person name="Henkel C."/>
            <person name="Chen W.J."/>
            <person name="Zahm M."/>
            <person name="Cabau C."/>
            <person name="Klopp C."/>
            <person name="Thompson A.W."/>
            <person name="Robinson-Rechavi M."/>
            <person name="Braasch I."/>
            <person name="Lecointre G."/>
            <person name="Bobe J."/>
            <person name="Postlethwait J.H."/>
            <person name="Berthelot C."/>
            <person name="Roest Crollius H."/>
            <person name="Guiguen Y."/>
        </authorList>
    </citation>
    <scope>NUCLEOTIDE SEQUENCE</scope>
    <source>
        <strain evidence="2">WJC10195</strain>
    </source>
</reference>
<comment type="caution">
    <text evidence="2">The sequence shown here is derived from an EMBL/GenBank/DDBJ whole genome shotgun (WGS) entry which is preliminary data.</text>
</comment>